<accession>A0A1B2DGD8</accession>
<sequence length="141" mass="16476">MNVHEEIERLKYQMKLMRMIMAKDEFPFYLFLLDHDFTEQQTRALHDVLYMLNHRMKGANAANDEHSIRFYKAKVADIQLRHTLFSSPDHPLFADAPPTYPEFAAYVSAVVPKDANPAYLLMALGNQEVYPDLCRLLLSER</sequence>
<evidence type="ECO:0008006" key="2">
    <source>
        <dbReference type="Google" id="ProtNLM"/>
    </source>
</evidence>
<protein>
    <recommendedName>
        <fullName evidence="2">HSR domain-containing protein</fullName>
    </recommendedName>
</protein>
<organism evidence="1">
    <name type="scientific">Paenibacillus sp. BIHB 4019</name>
    <dbReference type="NCBI Taxonomy" id="1870819"/>
    <lineage>
        <taxon>Bacteria</taxon>
        <taxon>Bacillati</taxon>
        <taxon>Bacillota</taxon>
        <taxon>Bacilli</taxon>
        <taxon>Bacillales</taxon>
        <taxon>Paenibacillaceae</taxon>
        <taxon>Paenibacillus</taxon>
    </lineage>
</organism>
<dbReference type="RefSeq" id="WP_099518038.1">
    <property type="nucleotide sequence ID" value="NZ_CP016808.1"/>
</dbReference>
<name>A0A1B2DGD8_9BACL</name>
<reference evidence="1" key="1">
    <citation type="submission" date="2016-08" db="EMBL/GenBank/DDBJ databases">
        <title>Complete Genome Seqeunce of Paenibacillus sp. BIHB 4019 from tea rhizoplane.</title>
        <authorList>
            <person name="Thakur R."/>
            <person name="Swarnkar M.K."/>
            <person name="Gulati A."/>
        </authorList>
    </citation>
    <scope>NUCLEOTIDE SEQUENCE [LARGE SCALE GENOMIC DNA]</scope>
    <source>
        <strain evidence="1">BIHB4019</strain>
    </source>
</reference>
<dbReference type="InterPro" id="IPR035945">
    <property type="entry name" value="YhaI-like_sf"/>
</dbReference>
<dbReference type="AlphaFoldDB" id="A0A1B2DGD8"/>
<evidence type="ECO:0000313" key="1">
    <source>
        <dbReference type="EMBL" id="ANY66755.1"/>
    </source>
</evidence>
<gene>
    <name evidence="1" type="ORF">BBD42_09990</name>
</gene>
<dbReference type="Gene3D" id="1.10.3750.10">
    <property type="entry name" value="YhaI-like"/>
    <property type="match status" value="1"/>
</dbReference>
<dbReference type="EMBL" id="CP016808">
    <property type="protein sequence ID" value="ANY66755.1"/>
    <property type="molecule type" value="Genomic_DNA"/>
</dbReference>
<dbReference type="SUPFAM" id="SSF109915">
    <property type="entry name" value="Hypothetical protein YhaI"/>
    <property type="match status" value="1"/>
</dbReference>
<proteinExistence type="predicted"/>